<gene>
    <name evidence="1" type="ORF">DSL92_07700</name>
</gene>
<sequence>MRGDYAHRLFDPSCPPWHPAAVSAAERKIPSADSCVIFVRRLRPIVDGRASAHLMSHFESQESTLLGRAARYLAASPRQYRAPRDRSRRLLGGDAAASQKPTATTLEAAAGIAPSVSAIDCRA</sequence>
<name>A0A3S0QFP0_9GAMM</name>
<protein>
    <submittedName>
        <fullName evidence="1">Uncharacterized protein</fullName>
    </submittedName>
</protein>
<reference evidence="1" key="1">
    <citation type="submission" date="2018-12" db="EMBL/GenBank/DDBJ databases">
        <authorList>
            <person name="Jadhav K."/>
            <person name="Kushwaha B."/>
            <person name="Jadhav I."/>
        </authorList>
    </citation>
    <scope>NUCLEOTIDE SEQUENCE [LARGE SCALE GENOMIC DNA]</scope>
    <source>
        <strain evidence="1">SBS 10</strain>
    </source>
</reference>
<comment type="caution">
    <text evidence="1">The sequence shown here is derived from an EMBL/GenBank/DDBJ whole genome shotgun (WGS) entry which is preliminary data.</text>
</comment>
<proteinExistence type="predicted"/>
<evidence type="ECO:0000313" key="1">
    <source>
        <dbReference type="EMBL" id="RUA22104.1"/>
    </source>
</evidence>
<accession>A0A3S0QFP0</accession>
<organism evidence="1">
    <name type="scientific">Billgrantia gudaonensis</name>
    <dbReference type="NCBI Taxonomy" id="376427"/>
    <lineage>
        <taxon>Bacteria</taxon>
        <taxon>Pseudomonadati</taxon>
        <taxon>Pseudomonadota</taxon>
        <taxon>Gammaproteobacteria</taxon>
        <taxon>Oceanospirillales</taxon>
        <taxon>Halomonadaceae</taxon>
        <taxon>Billgrantia</taxon>
    </lineage>
</organism>
<dbReference type="EMBL" id="RXHI01000024">
    <property type="protein sequence ID" value="RUA22104.1"/>
    <property type="molecule type" value="Genomic_DNA"/>
</dbReference>
<dbReference type="AlphaFoldDB" id="A0A3S0QFP0"/>